<name>A0A0C2CYS5_9BACT</name>
<dbReference type="EMBL" id="JMCC02000066">
    <property type="protein sequence ID" value="KIG14775.1"/>
    <property type="molecule type" value="Genomic_DNA"/>
</dbReference>
<proteinExistence type="predicted"/>
<protein>
    <recommendedName>
        <fullName evidence="4">Alginate export domain-containing protein</fullName>
    </recommendedName>
</protein>
<comment type="caution">
    <text evidence="2">The sequence shown here is derived from an EMBL/GenBank/DDBJ whole genome shotgun (WGS) entry which is preliminary data.</text>
</comment>
<evidence type="ECO:0000256" key="1">
    <source>
        <dbReference type="SAM" id="SignalP"/>
    </source>
</evidence>
<dbReference type="AlphaFoldDB" id="A0A0C2CYS5"/>
<gene>
    <name evidence="2" type="ORF">DB30_06361</name>
</gene>
<feature type="signal peptide" evidence="1">
    <location>
        <begin position="1"/>
        <end position="31"/>
    </location>
</feature>
<feature type="chain" id="PRO_5002163941" description="Alginate export domain-containing protein" evidence="1">
    <location>
        <begin position="32"/>
        <end position="505"/>
    </location>
</feature>
<accession>A0A0C2CYS5</accession>
<dbReference type="RefSeq" id="WP_052552973.1">
    <property type="nucleotide sequence ID" value="NZ_JMCC02000066.1"/>
</dbReference>
<dbReference type="Proteomes" id="UP000031599">
    <property type="component" value="Unassembled WGS sequence"/>
</dbReference>
<evidence type="ECO:0000313" key="3">
    <source>
        <dbReference type="Proteomes" id="UP000031599"/>
    </source>
</evidence>
<sequence>MIPGAPQPALAKAWRCLALSACAWLVPRAAAATEVRVGSRTIGEGYVVVAPGAEPRLLRRTRLVQYVNLGVYELLAPREVDQWRRDEEDGQIEIVASLRVRHDFGDFSRDAGPDSGPVLTSVDGRQIDLMYGYVQGRRLGNFFDFRAGRQFESSGLDWYAFDGGWARATTPAHLAVEVFGGLQVNGAHVFGWPTWQLDGTSGNEPADRAGSPMLGTAISLVEYRWIHARVAYRRTFTPAGINRNILEPTGAPDGSVSEGVIGGVDQELVSATLNMSLAKGVFTPFAAARFNLGTLRLDDLSVGFGVAVSEQHSIRAQYLRTIPSFDLDSIFNLFTLQPFEDVRLSYQVRAGGGWTLLGRGSARIFRNDTTHELGVAPDASVTLGWGGALAALWQHKRFSVRTDAFAQGGEGGLRAGGSVDGQIRVLNDRIGIDLRSYFTRYQDDQVPDRQGFGLSFQAGADFKLWDGIHLTLLGEELITPYLVHAFRGLANLAVDWSFRAGRRRS</sequence>
<keyword evidence="1" id="KW-0732">Signal</keyword>
<evidence type="ECO:0008006" key="4">
    <source>
        <dbReference type="Google" id="ProtNLM"/>
    </source>
</evidence>
<reference evidence="2 3" key="1">
    <citation type="submission" date="2014-12" db="EMBL/GenBank/DDBJ databases">
        <title>Genome assembly of Enhygromyxa salina DSM 15201.</title>
        <authorList>
            <person name="Sharma G."/>
            <person name="Subramanian S."/>
        </authorList>
    </citation>
    <scope>NUCLEOTIDE SEQUENCE [LARGE SCALE GENOMIC DNA]</scope>
    <source>
        <strain evidence="2 3">DSM 15201</strain>
    </source>
</reference>
<organism evidence="2 3">
    <name type="scientific">Enhygromyxa salina</name>
    <dbReference type="NCBI Taxonomy" id="215803"/>
    <lineage>
        <taxon>Bacteria</taxon>
        <taxon>Pseudomonadati</taxon>
        <taxon>Myxococcota</taxon>
        <taxon>Polyangia</taxon>
        <taxon>Nannocystales</taxon>
        <taxon>Nannocystaceae</taxon>
        <taxon>Enhygromyxa</taxon>
    </lineage>
</organism>
<evidence type="ECO:0000313" key="2">
    <source>
        <dbReference type="EMBL" id="KIG14775.1"/>
    </source>
</evidence>